<accession>A0AA96WLK4</accession>
<sequence length="215" mass="24209">MNWLDHLTESSIARMETQRIYGVVIAVVTNNKDPQKLGRMKLRFPWLSDQEESNWTRMAVPMAGRDRGFFFLPEVNDEVLVAFEQGDPNYPYIIGALWNGKDVPPETNQDGQNDTRVIKSRSGHIVRLNDKQGAEKIEIIDKTGNNRITLDATKNTISIQSDQDIELSAPQGAIKLRANKIQIEATATTEIKSQAEMNFKTNGILNLKGTLINLN</sequence>
<dbReference type="Gene3D" id="2.40.50.230">
    <property type="entry name" value="Gp5 N-terminal domain"/>
    <property type="match status" value="1"/>
</dbReference>
<dbReference type="RefSeq" id="WP_316436210.1">
    <property type="nucleotide sequence ID" value="NZ_CP053587.1"/>
</dbReference>
<evidence type="ECO:0000259" key="1">
    <source>
        <dbReference type="Pfam" id="PF04717"/>
    </source>
</evidence>
<protein>
    <submittedName>
        <fullName evidence="2">Phage tail protein</fullName>
    </submittedName>
</protein>
<name>A0AA96WLK4_9CYAN</name>
<gene>
    <name evidence="2" type="ORF">HJG54_33465</name>
</gene>
<dbReference type="InterPro" id="IPR006531">
    <property type="entry name" value="Gp5/Vgr_OB"/>
</dbReference>
<dbReference type="EMBL" id="CP053587">
    <property type="protein sequence ID" value="WNZ27748.1"/>
    <property type="molecule type" value="Genomic_DNA"/>
</dbReference>
<dbReference type="SUPFAM" id="SSF69255">
    <property type="entry name" value="gp5 N-terminal domain-like"/>
    <property type="match status" value="1"/>
</dbReference>
<feature type="domain" description="Gp5/Type VI secretion system Vgr protein OB-fold" evidence="1">
    <location>
        <begin position="25"/>
        <end position="98"/>
    </location>
</feature>
<dbReference type="InterPro" id="IPR037026">
    <property type="entry name" value="Vgr_OB-fold_dom_sf"/>
</dbReference>
<proteinExistence type="predicted"/>
<organism evidence="2">
    <name type="scientific">Leptolyngbya sp. NK1-12</name>
    <dbReference type="NCBI Taxonomy" id="2547451"/>
    <lineage>
        <taxon>Bacteria</taxon>
        <taxon>Bacillati</taxon>
        <taxon>Cyanobacteriota</taxon>
        <taxon>Cyanophyceae</taxon>
        <taxon>Leptolyngbyales</taxon>
        <taxon>Leptolyngbyaceae</taxon>
        <taxon>Leptolyngbya group</taxon>
        <taxon>Leptolyngbya</taxon>
    </lineage>
</organism>
<dbReference type="AlphaFoldDB" id="A0AA96WLK4"/>
<reference evidence="2" key="1">
    <citation type="submission" date="2020-05" db="EMBL/GenBank/DDBJ databases">
        <authorList>
            <person name="Zhu T."/>
            <person name="Keshari N."/>
            <person name="Lu X."/>
        </authorList>
    </citation>
    <scope>NUCLEOTIDE SEQUENCE</scope>
    <source>
        <strain evidence="2">NK1-12</strain>
    </source>
</reference>
<dbReference type="Pfam" id="PF04717">
    <property type="entry name" value="Phage_base_V"/>
    <property type="match status" value="1"/>
</dbReference>
<dbReference type="SUPFAM" id="SSF69349">
    <property type="entry name" value="Phage fibre proteins"/>
    <property type="match status" value="1"/>
</dbReference>
<evidence type="ECO:0000313" key="2">
    <source>
        <dbReference type="EMBL" id="WNZ27748.1"/>
    </source>
</evidence>